<feature type="compositionally biased region" description="Basic residues" evidence="1">
    <location>
        <begin position="254"/>
        <end position="282"/>
    </location>
</feature>
<dbReference type="EMBL" id="CAJFDH010000004">
    <property type="protein sequence ID" value="CAD5218264.1"/>
    <property type="molecule type" value="Genomic_DNA"/>
</dbReference>
<dbReference type="Proteomes" id="UP000614601">
    <property type="component" value="Unassembled WGS sequence"/>
</dbReference>
<feature type="compositionally biased region" description="Basic and acidic residues" evidence="1">
    <location>
        <begin position="176"/>
        <end position="189"/>
    </location>
</feature>
<feature type="compositionally biased region" description="Low complexity" evidence="1">
    <location>
        <begin position="225"/>
        <end position="241"/>
    </location>
</feature>
<name>A0A811KSF3_9BILA</name>
<dbReference type="EMBL" id="CAJFCW020000004">
    <property type="protein sequence ID" value="CAG9109779.1"/>
    <property type="molecule type" value="Genomic_DNA"/>
</dbReference>
<sequence>MRFRQFSSNFNQFLEFHFSRTAVPLNLGLFEPEITLEQSIRMAFRFKSQKDDQPEVSEPDLSDKTGNKPKHPIKVEKVKSPVIETIVGKDMPEKTPTGRSKGYVNPITDLKREAKRESRSKNAPKSSFAPDPSIPLVLDFDSLKNQDEGQGQGSPSNDKISKTKPEKRSPSRGKSFKKEFGRTDSSERVHEVMASASEVAKALGSYYSLPTPARSQVELREKLASRPSRSKSATSMSTSMPRQSRSEAYVAKCFAKKKAGRSAAKKSTKKPKMMTKKTKRSTKTSPPVPS</sequence>
<accession>A0A811KSF3</accession>
<feature type="compositionally biased region" description="Basic and acidic residues" evidence="1">
    <location>
        <begin position="109"/>
        <end position="120"/>
    </location>
</feature>
<feature type="compositionally biased region" description="Basic and acidic residues" evidence="1">
    <location>
        <begin position="159"/>
        <end position="169"/>
    </location>
</feature>
<evidence type="ECO:0000313" key="2">
    <source>
        <dbReference type="EMBL" id="CAD5218264.1"/>
    </source>
</evidence>
<reference evidence="2" key="1">
    <citation type="submission" date="2020-09" db="EMBL/GenBank/DDBJ databases">
        <authorList>
            <person name="Kikuchi T."/>
        </authorList>
    </citation>
    <scope>NUCLEOTIDE SEQUENCE</scope>
    <source>
        <strain evidence="2">SH1</strain>
    </source>
</reference>
<gene>
    <name evidence="2" type="ORF">BOKJ2_LOCUS7474</name>
</gene>
<organism evidence="2 3">
    <name type="scientific">Bursaphelenchus okinawaensis</name>
    <dbReference type="NCBI Taxonomy" id="465554"/>
    <lineage>
        <taxon>Eukaryota</taxon>
        <taxon>Metazoa</taxon>
        <taxon>Ecdysozoa</taxon>
        <taxon>Nematoda</taxon>
        <taxon>Chromadorea</taxon>
        <taxon>Rhabditida</taxon>
        <taxon>Tylenchina</taxon>
        <taxon>Tylenchomorpha</taxon>
        <taxon>Aphelenchoidea</taxon>
        <taxon>Aphelenchoididae</taxon>
        <taxon>Bursaphelenchus</taxon>
    </lineage>
</organism>
<feature type="region of interest" description="Disordered" evidence="1">
    <location>
        <begin position="206"/>
        <end position="290"/>
    </location>
</feature>
<dbReference type="Proteomes" id="UP000783686">
    <property type="component" value="Unassembled WGS sequence"/>
</dbReference>
<proteinExistence type="predicted"/>
<protein>
    <submittedName>
        <fullName evidence="2">Uncharacterized protein</fullName>
    </submittedName>
</protein>
<dbReference type="AlphaFoldDB" id="A0A811KSF3"/>
<evidence type="ECO:0000313" key="3">
    <source>
        <dbReference type="Proteomes" id="UP000614601"/>
    </source>
</evidence>
<feature type="region of interest" description="Disordered" evidence="1">
    <location>
        <begin position="47"/>
        <end position="189"/>
    </location>
</feature>
<evidence type="ECO:0000256" key="1">
    <source>
        <dbReference type="SAM" id="MobiDB-lite"/>
    </source>
</evidence>
<keyword evidence="3" id="KW-1185">Reference proteome</keyword>
<comment type="caution">
    <text evidence="2">The sequence shown here is derived from an EMBL/GenBank/DDBJ whole genome shotgun (WGS) entry which is preliminary data.</text>
</comment>